<dbReference type="SUPFAM" id="SSF55785">
    <property type="entry name" value="PYP-like sensor domain (PAS domain)"/>
    <property type="match status" value="1"/>
</dbReference>
<evidence type="ECO:0000259" key="1">
    <source>
        <dbReference type="Pfam" id="PF08447"/>
    </source>
</evidence>
<name>A0A5C4LG29_9HYPH</name>
<dbReference type="AlphaFoldDB" id="A0A5C4LG29"/>
<dbReference type="Proteomes" id="UP000305267">
    <property type="component" value="Unassembled WGS sequence"/>
</dbReference>
<dbReference type="Pfam" id="PF08447">
    <property type="entry name" value="PAS_3"/>
    <property type="match status" value="1"/>
</dbReference>
<keyword evidence="3" id="KW-1185">Reference proteome</keyword>
<dbReference type="InterPro" id="IPR013655">
    <property type="entry name" value="PAS_fold_3"/>
</dbReference>
<comment type="caution">
    <text evidence="2">The sequence shown here is derived from an EMBL/GenBank/DDBJ whole genome shotgun (WGS) entry which is preliminary data.</text>
</comment>
<dbReference type="EMBL" id="VDDA01000007">
    <property type="protein sequence ID" value="TNC12081.1"/>
    <property type="molecule type" value="Genomic_DNA"/>
</dbReference>
<evidence type="ECO:0000313" key="3">
    <source>
        <dbReference type="Proteomes" id="UP000305267"/>
    </source>
</evidence>
<dbReference type="Gene3D" id="2.10.70.100">
    <property type="match status" value="1"/>
</dbReference>
<dbReference type="OrthoDB" id="8003951at2"/>
<accession>A0A5C4LG29</accession>
<feature type="domain" description="PAS fold-3" evidence="1">
    <location>
        <begin position="45"/>
        <end position="134"/>
    </location>
</feature>
<sequence length="208" mass="23097">MQFGKRRWRVPRPDRVLQPPSPARVAADFTDLTGSWVWDIPADRVYADDAAAFLFGLDPDQGQTGRPVEAFEVGIHPGDRETVASQFRATVATGGLFVAEYRTCPCDGSIRRVLERAHVYLDAAGHPRRAHGIIVDITDRKPVGGLTSHPAEGADHPLERATDLCIAARQAVREARRPFLLKLVDMVLIELGRELTGVMEAERRRRLS</sequence>
<dbReference type="InterPro" id="IPR035965">
    <property type="entry name" value="PAS-like_dom_sf"/>
</dbReference>
<gene>
    <name evidence="2" type="ORF">FF100_17760</name>
</gene>
<proteinExistence type="predicted"/>
<dbReference type="CDD" id="cd00130">
    <property type="entry name" value="PAS"/>
    <property type="match status" value="1"/>
</dbReference>
<dbReference type="InterPro" id="IPR000014">
    <property type="entry name" value="PAS"/>
</dbReference>
<reference evidence="2 3" key="1">
    <citation type="submission" date="2019-06" db="EMBL/GenBank/DDBJ databases">
        <title>Genome of Methylobacterium sp. 17Sr1-39.</title>
        <authorList>
            <person name="Seo T."/>
        </authorList>
    </citation>
    <scope>NUCLEOTIDE SEQUENCE [LARGE SCALE GENOMIC DNA]</scope>
    <source>
        <strain evidence="2 3">17Sr1-39</strain>
    </source>
</reference>
<protein>
    <submittedName>
        <fullName evidence="2">PAS domain-containing protein</fullName>
    </submittedName>
</protein>
<evidence type="ECO:0000313" key="2">
    <source>
        <dbReference type="EMBL" id="TNC12081.1"/>
    </source>
</evidence>
<dbReference type="Gene3D" id="3.30.450.20">
    <property type="entry name" value="PAS domain"/>
    <property type="match status" value="1"/>
</dbReference>
<organism evidence="2 3">
    <name type="scientific">Methylobacterium terricola</name>
    <dbReference type="NCBI Taxonomy" id="2583531"/>
    <lineage>
        <taxon>Bacteria</taxon>
        <taxon>Pseudomonadati</taxon>
        <taxon>Pseudomonadota</taxon>
        <taxon>Alphaproteobacteria</taxon>
        <taxon>Hyphomicrobiales</taxon>
        <taxon>Methylobacteriaceae</taxon>
        <taxon>Methylobacterium</taxon>
    </lineage>
</organism>